<evidence type="ECO:0000313" key="2">
    <source>
        <dbReference type="EMBL" id="MFC3959642.1"/>
    </source>
</evidence>
<feature type="compositionally biased region" description="Acidic residues" evidence="1">
    <location>
        <begin position="109"/>
        <end position="122"/>
    </location>
</feature>
<keyword evidence="3" id="KW-1185">Reference proteome</keyword>
<accession>A0ABD5NRK6</accession>
<gene>
    <name evidence="2" type="ORF">ACFOUR_14860</name>
</gene>
<feature type="region of interest" description="Disordered" evidence="1">
    <location>
        <begin position="56"/>
        <end position="218"/>
    </location>
</feature>
<dbReference type="GeneID" id="73902267"/>
<dbReference type="RefSeq" id="WP_256533155.1">
    <property type="nucleotide sequence ID" value="NZ_CP101824.1"/>
</dbReference>
<evidence type="ECO:0000256" key="1">
    <source>
        <dbReference type="SAM" id="MobiDB-lite"/>
    </source>
</evidence>
<protein>
    <submittedName>
        <fullName evidence="2">Uncharacterized protein</fullName>
    </submittedName>
</protein>
<name>A0ABD5NRK6_9EURY</name>
<feature type="compositionally biased region" description="Low complexity" evidence="1">
    <location>
        <begin position="197"/>
        <end position="206"/>
    </location>
</feature>
<comment type="caution">
    <text evidence="2">The sequence shown here is derived from an EMBL/GenBank/DDBJ whole genome shotgun (WGS) entry which is preliminary data.</text>
</comment>
<sequence>MHQLRTCDFCGDDAAGTFEIVPPELNPTEAEQRRIVLCTDCKPTLEELVQPLLARASAESTAETDAAQPVENPAQPAEDAAQPAHATRTATGAERQGTDAEGGRASTEYTDEADGGDDEATVDETGSGGHEPETTENSGTPGIDRDRDAAEPVVTPDRPDRSTGTSEGVAIQPDGASRERDDRESAATGTDTDDSSPTDVASATAARTGEATSGSAPRAYGKVLRLLQNRELPMARADVEALAAGAYDLEDHQVEAVVDYAIEQGDLVEDGRNVRLG</sequence>
<proteinExistence type="predicted"/>
<feature type="compositionally biased region" description="Basic and acidic residues" evidence="1">
    <location>
        <begin position="176"/>
        <end position="185"/>
    </location>
</feature>
<evidence type="ECO:0000313" key="3">
    <source>
        <dbReference type="Proteomes" id="UP001595846"/>
    </source>
</evidence>
<dbReference type="EMBL" id="JBHSAQ010000013">
    <property type="protein sequence ID" value="MFC3959642.1"/>
    <property type="molecule type" value="Genomic_DNA"/>
</dbReference>
<dbReference type="AlphaFoldDB" id="A0ABD5NRK6"/>
<reference evidence="2 3" key="1">
    <citation type="journal article" date="2019" name="Int. J. Syst. Evol. Microbiol.">
        <title>The Global Catalogue of Microorganisms (GCM) 10K type strain sequencing project: providing services to taxonomists for standard genome sequencing and annotation.</title>
        <authorList>
            <consortium name="The Broad Institute Genomics Platform"/>
            <consortium name="The Broad Institute Genome Sequencing Center for Infectious Disease"/>
            <person name="Wu L."/>
            <person name="Ma J."/>
        </authorList>
    </citation>
    <scope>NUCLEOTIDE SEQUENCE [LARGE SCALE GENOMIC DNA]</scope>
    <source>
        <strain evidence="2 3">IBRC-M 10256</strain>
    </source>
</reference>
<feature type="compositionally biased region" description="Low complexity" evidence="1">
    <location>
        <begin position="56"/>
        <end position="86"/>
    </location>
</feature>
<organism evidence="2 3">
    <name type="scientific">Halovivax cerinus</name>
    <dbReference type="NCBI Taxonomy" id="1487865"/>
    <lineage>
        <taxon>Archaea</taxon>
        <taxon>Methanobacteriati</taxon>
        <taxon>Methanobacteriota</taxon>
        <taxon>Stenosarchaea group</taxon>
        <taxon>Halobacteria</taxon>
        <taxon>Halobacteriales</taxon>
        <taxon>Natrialbaceae</taxon>
        <taxon>Halovivax</taxon>
    </lineage>
</organism>
<dbReference type="Proteomes" id="UP001595846">
    <property type="component" value="Unassembled WGS sequence"/>
</dbReference>